<sequence>MSSFVDFERLLKDFFKEIFVEKCLLEDISMTSEEESSIDDLTIPEVFTNLKEIFMELINFKKDYLTQDKSELLQRNEKFESMLQKLEAEVRNHIRVEHQLKLHIETNQSQAEELEIQNNKLLSQIKELNDKSKNLGKNAFDRKDSKDHNEKVEKLEAKLAIKINTITKLENEILHLKRVVEAGCKENAKKNEIKSNKDKKEQIEEIKQRLEEKALDLQKFEQVIKEKAVSKPMKERNRSLRKSYAENDIVKVKPHEVKVQKGVGKVHSRSVSEQMRPVSALKKRS</sequence>
<name>A0A1R2D2G1_9CILI</name>
<keyword evidence="4" id="KW-1185">Reference proteome</keyword>
<feature type="coiled-coil region" evidence="1">
    <location>
        <begin position="69"/>
        <end position="223"/>
    </location>
</feature>
<gene>
    <name evidence="3" type="ORF">SteCoe_1155</name>
</gene>
<dbReference type="Proteomes" id="UP000187209">
    <property type="component" value="Unassembled WGS sequence"/>
</dbReference>
<feature type="region of interest" description="Disordered" evidence="2">
    <location>
        <begin position="258"/>
        <end position="285"/>
    </location>
</feature>
<proteinExistence type="predicted"/>
<evidence type="ECO:0000313" key="4">
    <source>
        <dbReference type="Proteomes" id="UP000187209"/>
    </source>
</evidence>
<comment type="caution">
    <text evidence="3">The sequence shown here is derived from an EMBL/GenBank/DDBJ whole genome shotgun (WGS) entry which is preliminary data.</text>
</comment>
<evidence type="ECO:0000313" key="3">
    <source>
        <dbReference type="EMBL" id="OMJ95400.1"/>
    </source>
</evidence>
<dbReference type="OrthoDB" id="306299at2759"/>
<keyword evidence="1" id="KW-0175">Coiled coil</keyword>
<evidence type="ECO:0000256" key="1">
    <source>
        <dbReference type="SAM" id="Coils"/>
    </source>
</evidence>
<reference evidence="3 4" key="1">
    <citation type="submission" date="2016-11" db="EMBL/GenBank/DDBJ databases">
        <title>The macronuclear genome of Stentor coeruleus: a giant cell with tiny introns.</title>
        <authorList>
            <person name="Slabodnick M."/>
            <person name="Ruby J.G."/>
            <person name="Reiff S.B."/>
            <person name="Swart E.C."/>
            <person name="Gosai S."/>
            <person name="Prabakaran S."/>
            <person name="Witkowska E."/>
            <person name="Larue G.E."/>
            <person name="Fisher S."/>
            <person name="Freeman R.M."/>
            <person name="Gunawardena J."/>
            <person name="Chu W."/>
            <person name="Stover N.A."/>
            <person name="Gregory B.D."/>
            <person name="Nowacki M."/>
            <person name="Derisi J."/>
            <person name="Roy S.W."/>
            <person name="Marshall W.F."/>
            <person name="Sood P."/>
        </authorList>
    </citation>
    <scope>NUCLEOTIDE SEQUENCE [LARGE SCALE GENOMIC DNA]</scope>
    <source>
        <strain evidence="3">WM001</strain>
    </source>
</reference>
<dbReference type="EMBL" id="MPUH01000012">
    <property type="protein sequence ID" value="OMJ95400.1"/>
    <property type="molecule type" value="Genomic_DNA"/>
</dbReference>
<organism evidence="3 4">
    <name type="scientific">Stentor coeruleus</name>
    <dbReference type="NCBI Taxonomy" id="5963"/>
    <lineage>
        <taxon>Eukaryota</taxon>
        <taxon>Sar</taxon>
        <taxon>Alveolata</taxon>
        <taxon>Ciliophora</taxon>
        <taxon>Postciliodesmatophora</taxon>
        <taxon>Heterotrichea</taxon>
        <taxon>Heterotrichida</taxon>
        <taxon>Stentoridae</taxon>
        <taxon>Stentor</taxon>
    </lineage>
</organism>
<dbReference type="AlphaFoldDB" id="A0A1R2D2G1"/>
<evidence type="ECO:0000256" key="2">
    <source>
        <dbReference type="SAM" id="MobiDB-lite"/>
    </source>
</evidence>
<accession>A0A1R2D2G1</accession>
<protein>
    <submittedName>
        <fullName evidence="3">Uncharacterized protein</fullName>
    </submittedName>
</protein>